<dbReference type="Pfam" id="PF07843">
    <property type="entry name" value="DUF1634"/>
    <property type="match status" value="1"/>
</dbReference>
<dbReference type="AlphaFoldDB" id="A0A9E3H827"/>
<keyword evidence="1" id="KW-0472">Membrane</keyword>
<comment type="caution">
    <text evidence="2">The sequence shown here is derived from an EMBL/GenBank/DDBJ whole genome shotgun (WGS) entry which is preliminary data.</text>
</comment>
<accession>A0A9E3H827</accession>
<reference evidence="2" key="1">
    <citation type="submission" date="2021-05" db="EMBL/GenBank/DDBJ databases">
        <authorList>
            <person name="Pietrasiak N."/>
            <person name="Ward R."/>
            <person name="Stajich J.E."/>
            <person name="Kurbessoian T."/>
        </authorList>
    </citation>
    <scope>NUCLEOTIDE SEQUENCE</scope>
    <source>
        <strain evidence="2">HA4357-MV3</strain>
    </source>
</reference>
<evidence type="ECO:0000256" key="1">
    <source>
        <dbReference type="SAM" id="Phobius"/>
    </source>
</evidence>
<feature type="transmembrane region" description="Helical" evidence="1">
    <location>
        <begin position="140"/>
        <end position="161"/>
    </location>
</feature>
<reference evidence="2" key="2">
    <citation type="journal article" date="2022" name="Microbiol. Resour. Announc.">
        <title>Metagenome Sequencing to Explore Phylogenomics of Terrestrial Cyanobacteria.</title>
        <authorList>
            <person name="Ward R.D."/>
            <person name="Stajich J.E."/>
            <person name="Johansen J.R."/>
            <person name="Huntemann M."/>
            <person name="Clum A."/>
            <person name="Foster B."/>
            <person name="Foster B."/>
            <person name="Roux S."/>
            <person name="Palaniappan K."/>
            <person name="Varghese N."/>
            <person name="Mukherjee S."/>
            <person name="Reddy T.B.K."/>
            <person name="Daum C."/>
            <person name="Copeland A."/>
            <person name="Chen I.A."/>
            <person name="Ivanova N.N."/>
            <person name="Kyrpides N.C."/>
            <person name="Shapiro N."/>
            <person name="Eloe-Fadrosh E.A."/>
            <person name="Pietrasiak N."/>
        </authorList>
    </citation>
    <scope>NUCLEOTIDE SEQUENCE</scope>
    <source>
        <strain evidence="2">HA4357-MV3</strain>
    </source>
</reference>
<keyword evidence="1" id="KW-1133">Transmembrane helix</keyword>
<keyword evidence="1" id="KW-0812">Transmembrane</keyword>
<dbReference type="Proteomes" id="UP000813215">
    <property type="component" value="Unassembled WGS sequence"/>
</dbReference>
<feature type="transmembrane region" description="Helical" evidence="1">
    <location>
        <begin position="114"/>
        <end position="134"/>
    </location>
</feature>
<evidence type="ECO:0000313" key="3">
    <source>
        <dbReference type="Proteomes" id="UP000813215"/>
    </source>
</evidence>
<sequence>MFKSNTSQWSASTQTDREIIPLPLHSDETEIEGKTHLTPTSSELILEKVLSNLLKYGVLLASTVVLFGGILYLIRHGSEPVDYHIFHSEPLEFRSITGVITTILSGSHRGIIQLGLLLLIATPILRVAVSLLFFVKQRNWTYVTITTLVLAALIYSLVGAYI</sequence>
<dbReference type="InterPro" id="IPR012861">
    <property type="entry name" value="DUF1634"/>
</dbReference>
<evidence type="ECO:0000313" key="2">
    <source>
        <dbReference type="EMBL" id="MBW4432337.1"/>
    </source>
</evidence>
<dbReference type="EMBL" id="JAHHHW010000085">
    <property type="protein sequence ID" value="MBW4432337.1"/>
    <property type="molecule type" value="Genomic_DNA"/>
</dbReference>
<organism evidence="2 3">
    <name type="scientific">Pelatocladus maniniholoensis HA4357-MV3</name>
    <dbReference type="NCBI Taxonomy" id="1117104"/>
    <lineage>
        <taxon>Bacteria</taxon>
        <taxon>Bacillati</taxon>
        <taxon>Cyanobacteriota</taxon>
        <taxon>Cyanophyceae</taxon>
        <taxon>Nostocales</taxon>
        <taxon>Nostocaceae</taxon>
        <taxon>Pelatocladus</taxon>
    </lineage>
</organism>
<name>A0A9E3H827_9NOST</name>
<feature type="transmembrane region" description="Helical" evidence="1">
    <location>
        <begin position="53"/>
        <end position="74"/>
    </location>
</feature>
<protein>
    <submittedName>
        <fullName evidence="2">DUF1634 domain-containing protein</fullName>
    </submittedName>
</protein>
<proteinExistence type="predicted"/>
<gene>
    <name evidence="2" type="ORF">KME28_11540</name>
</gene>